<evidence type="ECO:0008006" key="4">
    <source>
        <dbReference type="Google" id="ProtNLM"/>
    </source>
</evidence>
<dbReference type="Proteomes" id="UP001589710">
    <property type="component" value="Unassembled WGS sequence"/>
</dbReference>
<feature type="region of interest" description="Disordered" evidence="1">
    <location>
        <begin position="66"/>
        <end position="87"/>
    </location>
</feature>
<name>A0ABV5RL33_9ACTN</name>
<dbReference type="InterPro" id="IPR029046">
    <property type="entry name" value="LolA/LolB/LppX"/>
</dbReference>
<protein>
    <recommendedName>
        <fullName evidence="4">Lipoprotein</fullName>
    </recommendedName>
</protein>
<gene>
    <name evidence="2" type="ORF">ACFFTL_41465</name>
</gene>
<evidence type="ECO:0000313" key="2">
    <source>
        <dbReference type="EMBL" id="MFB9578567.1"/>
    </source>
</evidence>
<evidence type="ECO:0000313" key="3">
    <source>
        <dbReference type="Proteomes" id="UP001589710"/>
    </source>
</evidence>
<evidence type="ECO:0000256" key="1">
    <source>
        <dbReference type="SAM" id="MobiDB-lite"/>
    </source>
</evidence>
<dbReference type="EMBL" id="JBHMCG010000182">
    <property type="protein sequence ID" value="MFB9578567.1"/>
    <property type="molecule type" value="Genomic_DNA"/>
</dbReference>
<dbReference type="SUPFAM" id="SSF89392">
    <property type="entry name" value="Prokaryotic lipoproteins and lipoprotein localization factors"/>
    <property type="match status" value="1"/>
</dbReference>
<reference evidence="2 3" key="1">
    <citation type="submission" date="2024-09" db="EMBL/GenBank/DDBJ databases">
        <authorList>
            <person name="Sun Q."/>
            <person name="Mori K."/>
        </authorList>
    </citation>
    <scope>NUCLEOTIDE SEQUENCE [LARGE SCALE GENOMIC DNA]</scope>
    <source>
        <strain evidence="2 3">JCM 3331</strain>
    </source>
</reference>
<proteinExistence type="predicted"/>
<dbReference type="Gene3D" id="2.50.20.20">
    <property type="match status" value="1"/>
</dbReference>
<keyword evidence="3" id="KW-1185">Reference proteome</keyword>
<sequence>MVVQHRSGGGARAVCALAVVGVMAAAAGCSDSGGRDGIDAGGRSVVDERGGGDSLDAIHRAAAVLAGTGDGNRPGSRDAAGSAEVRTSMETAAGGTRVTITGRGTYDFRRQLGRLTVVLPKDAAGEYEHRPITELLAPGALYMKDRGAGVPVGKWVRVDTTALEDGNLVTGGVTDPMAAAELLRGADTVTYMGESELAGVMVRHYRGTADLGRAARTASPQSRGALAAAAKGFRTDAVPFDAYLDEAGRLRKVRHRFTFANEGPAVQVVSTTLLFGFGVSVNVKLPDDRDIYTGQIEQGSGSGGPGV</sequence>
<dbReference type="PROSITE" id="PS51257">
    <property type="entry name" value="PROKAR_LIPOPROTEIN"/>
    <property type="match status" value="1"/>
</dbReference>
<accession>A0ABV5RL33</accession>
<comment type="caution">
    <text evidence="2">The sequence shown here is derived from an EMBL/GenBank/DDBJ whole genome shotgun (WGS) entry which is preliminary data.</text>
</comment>
<organism evidence="2 3">
    <name type="scientific">Streptomyces yanii</name>
    <dbReference type="NCBI Taxonomy" id="78510"/>
    <lineage>
        <taxon>Bacteria</taxon>
        <taxon>Bacillati</taxon>
        <taxon>Actinomycetota</taxon>
        <taxon>Actinomycetes</taxon>
        <taxon>Kitasatosporales</taxon>
        <taxon>Streptomycetaceae</taxon>
        <taxon>Streptomyces</taxon>
    </lineage>
</organism>
<dbReference type="RefSeq" id="WP_345512442.1">
    <property type="nucleotide sequence ID" value="NZ_BAAAXD010000015.1"/>
</dbReference>